<feature type="region of interest" description="Disordered" evidence="1">
    <location>
        <begin position="1"/>
        <end position="28"/>
    </location>
</feature>
<organism evidence="2 3">
    <name type="scientific">Puccinia sorghi</name>
    <dbReference type="NCBI Taxonomy" id="27349"/>
    <lineage>
        <taxon>Eukaryota</taxon>
        <taxon>Fungi</taxon>
        <taxon>Dikarya</taxon>
        <taxon>Basidiomycota</taxon>
        <taxon>Pucciniomycotina</taxon>
        <taxon>Pucciniomycetes</taxon>
        <taxon>Pucciniales</taxon>
        <taxon>Pucciniaceae</taxon>
        <taxon>Puccinia</taxon>
    </lineage>
</organism>
<evidence type="ECO:0000313" key="2">
    <source>
        <dbReference type="EMBL" id="KNZ63599.1"/>
    </source>
</evidence>
<dbReference type="AlphaFoldDB" id="A0A0L6VSD2"/>
<dbReference type="STRING" id="27349.A0A0L6VSD2"/>
<dbReference type="EMBL" id="LAVV01001355">
    <property type="protein sequence ID" value="KNZ63599.1"/>
    <property type="molecule type" value="Genomic_DNA"/>
</dbReference>
<dbReference type="Proteomes" id="UP000037035">
    <property type="component" value="Unassembled WGS sequence"/>
</dbReference>
<sequence length="301" mass="34349">MECARSRAEKAEKSLAKRHKAGFQHGKRGSRGLHVDKMILPAIHTKNPWLLGLPTITCPMEIPLQIYLHTYTEPRWSLGTRPPQATHQQRLSYYDPANGTGVVLCLQVVQENLFNQLSLILNKGETVNSGNCLVAKFSWVEKMRFVPAKFLVFTGESYFSFLWFQYTHVNTPAILFVAHAFWTTRVMCVIIICQNPLCYSILPAIGLNRVPALMEPHDTLNSMNVQFHSRVQKHMNPQRPKSSAALQQHQLYAYLTSHLTPGFQTYLDLFVSYEIKTFPHSSIVLNFGTRMGSTFHFHPSC</sequence>
<accession>A0A0L6VSD2</accession>
<evidence type="ECO:0000313" key="3">
    <source>
        <dbReference type="Proteomes" id="UP000037035"/>
    </source>
</evidence>
<evidence type="ECO:0000256" key="1">
    <source>
        <dbReference type="SAM" id="MobiDB-lite"/>
    </source>
</evidence>
<name>A0A0L6VSD2_9BASI</name>
<protein>
    <submittedName>
        <fullName evidence="2">Uncharacterized protein</fullName>
    </submittedName>
</protein>
<comment type="caution">
    <text evidence="2">The sequence shown here is derived from an EMBL/GenBank/DDBJ whole genome shotgun (WGS) entry which is preliminary data.</text>
</comment>
<reference evidence="2 3" key="1">
    <citation type="submission" date="2015-08" db="EMBL/GenBank/DDBJ databases">
        <title>Next Generation Sequencing and Analysis of the Genome of Puccinia sorghi L Schw, the Causal Agent of Maize Common Rust.</title>
        <authorList>
            <person name="Rochi L."/>
            <person name="Burguener G."/>
            <person name="Darino M."/>
            <person name="Turjanski A."/>
            <person name="Kreff E."/>
            <person name="Dieguez M.J."/>
            <person name="Sacco F."/>
        </authorList>
    </citation>
    <scope>NUCLEOTIDE SEQUENCE [LARGE SCALE GENOMIC DNA]</scope>
    <source>
        <strain evidence="2 3">RO10H11247</strain>
    </source>
</reference>
<keyword evidence="3" id="KW-1185">Reference proteome</keyword>
<gene>
    <name evidence="2" type="ORF">VP01_1121g3</name>
</gene>
<dbReference type="VEuPathDB" id="FungiDB:VP01_1121g3"/>
<feature type="compositionally biased region" description="Basic and acidic residues" evidence="1">
    <location>
        <begin position="1"/>
        <end position="15"/>
    </location>
</feature>
<feature type="compositionally biased region" description="Basic residues" evidence="1">
    <location>
        <begin position="16"/>
        <end position="28"/>
    </location>
</feature>
<proteinExistence type="predicted"/>